<evidence type="ECO:0000313" key="1">
    <source>
        <dbReference type="EMBL" id="ADG06888.1"/>
    </source>
</evidence>
<dbReference type="AlphaFoldDB" id="D5WRT6"/>
<name>D5WRT6_KYRT2</name>
<dbReference type="STRING" id="562970.Btus_2211"/>
<evidence type="ECO:0000313" key="2">
    <source>
        <dbReference type="Proteomes" id="UP000002368"/>
    </source>
</evidence>
<dbReference type="HOGENOM" id="CLU_2508417_0_0_9"/>
<keyword evidence="2" id="KW-1185">Reference proteome</keyword>
<dbReference type="EMBL" id="CP002017">
    <property type="protein sequence ID" value="ADG06888.1"/>
    <property type="molecule type" value="Genomic_DNA"/>
</dbReference>
<gene>
    <name evidence="1" type="ordered locus">Btus_2211</name>
</gene>
<reference evidence="1 2" key="1">
    <citation type="journal article" date="2011" name="Stand. Genomic Sci.">
        <title>Complete genome sequence of the thermophilic, hydrogen-oxidizing Bacillus tusciae type strain (T2) and reclassification in the new genus, Kyrpidia gen. nov. as Kyrpidia tusciae comb. nov. and emendation of the family Alicyclobacillaceae da Costa and Rainey, 2010.</title>
        <authorList>
            <person name="Klenk H.P."/>
            <person name="Lapidus A."/>
            <person name="Chertkov O."/>
            <person name="Copeland A."/>
            <person name="Del Rio T.G."/>
            <person name="Nolan M."/>
            <person name="Lucas S."/>
            <person name="Chen F."/>
            <person name="Tice H."/>
            <person name="Cheng J.F."/>
            <person name="Han C."/>
            <person name="Bruce D."/>
            <person name="Goodwin L."/>
            <person name="Pitluck S."/>
            <person name="Pati A."/>
            <person name="Ivanova N."/>
            <person name="Mavromatis K."/>
            <person name="Daum C."/>
            <person name="Chen A."/>
            <person name="Palaniappan K."/>
            <person name="Chang Y.J."/>
            <person name="Land M."/>
            <person name="Hauser L."/>
            <person name="Jeffries C.D."/>
            <person name="Detter J.C."/>
            <person name="Rohde M."/>
            <person name="Abt B."/>
            <person name="Pukall R."/>
            <person name="Goker M."/>
            <person name="Bristow J."/>
            <person name="Markowitz V."/>
            <person name="Hugenholtz P."/>
            <person name="Eisen J.A."/>
        </authorList>
    </citation>
    <scope>NUCLEOTIDE SEQUENCE [LARGE SCALE GENOMIC DNA]</scope>
    <source>
        <strain evidence="1 2">DSM 2912</strain>
    </source>
</reference>
<proteinExistence type="predicted"/>
<dbReference type="KEGG" id="bts:Btus_2211"/>
<protein>
    <submittedName>
        <fullName evidence="1">Uncharacterized protein</fullName>
    </submittedName>
</protein>
<accession>D5WRT6</accession>
<dbReference type="Proteomes" id="UP000002368">
    <property type="component" value="Chromosome"/>
</dbReference>
<sequence>MKLILGRVARDFLATAAAKAIPPSRGSDSIHRRPETLLYQANQKVLVRMTIGDSARQTTGWENRGCSNPADLPSHLLWRERLKAW</sequence>
<organism evidence="1 2">
    <name type="scientific">Kyrpidia tusciae (strain DSM 2912 / NBRC 15312 / T2)</name>
    <name type="common">Bacillus tusciae</name>
    <dbReference type="NCBI Taxonomy" id="562970"/>
    <lineage>
        <taxon>Bacteria</taxon>
        <taxon>Bacillati</taxon>
        <taxon>Bacillota</taxon>
        <taxon>Bacilli</taxon>
        <taxon>Bacillales</taxon>
        <taxon>Alicyclobacillaceae</taxon>
        <taxon>Kyrpidia</taxon>
    </lineage>
</organism>